<reference evidence="1 2" key="1">
    <citation type="submission" date="2017-03" db="EMBL/GenBank/DDBJ databases">
        <title>Genome analysis of strain PAMC 26510.</title>
        <authorList>
            <person name="Oh H.-M."/>
            <person name="Yang J.-A."/>
        </authorList>
    </citation>
    <scope>NUCLEOTIDE SEQUENCE [LARGE SCALE GENOMIC DNA]</scope>
    <source>
        <strain evidence="1 2">PAMC 26510</strain>
    </source>
</reference>
<dbReference type="Proteomes" id="UP000194546">
    <property type="component" value="Unassembled WGS sequence"/>
</dbReference>
<organism evidence="1 2">
    <name type="scientific">Caballeronia sordidicola</name>
    <name type="common">Burkholderia sordidicola</name>
    <dbReference type="NCBI Taxonomy" id="196367"/>
    <lineage>
        <taxon>Bacteria</taxon>
        <taxon>Pseudomonadati</taxon>
        <taxon>Pseudomonadota</taxon>
        <taxon>Betaproteobacteria</taxon>
        <taxon>Burkholderiales</taxon>
        <taxon>Burkholderiaceae</taxon>
        <taxon>Caballeronia</taxon>
    </lineage>
</organism>
<dbReference type="AlphaFoldDB" id="A0A242N6F9"/>
<proteinExistence type="predicted"/>
<evidence type="ECO:0000313" key="2">
    <source>
        <dbReference type="Proteomes" id="UP000194546"/>
    </source>
</evidence>
<sequence>MASEIQIEAINGHNVNFTSIKRIERTGWRVQWPDRRGEQWLSVIRQRAERSTRRLIS</sequence>
<protein>
    <submittedName>
        <fullName evidence="1">Uncharacterized protein</fullName>
    </submittedName>
</protein>
<dbReference type="EMBL" id="NBTY01000032">
    <property type="protein sequence ID" value="OTP79247.1"/>
    <property type="molecule type" value="Genomic_DNA"/>
</dbReference>
<evidence type="ECO:0000313" key="1">
    <source>
        <dbReference type="EMBL" id="OTP79247.1"/>
    </source>
</evidence>
<name>A0A242N6F9_CABSO</name>
<gene>
    <name evidence="1" type="ORF">PAMC26510_06075</name>
</gene>
<accession>A0A242N6F9</accession>
<comment type="caution">
    <text evidence="1">The sequence shown here is derived from an EMBL/GenBank/DDBJ whole genome shotgun (WGS) entry which is preliminary data.</text>
</comment>